<dbReference type="PANTHER" id="PTHR32322:SF2">
    <property type="entry name" value="EAMA DOMAIN-CONTAINING PROTEIN"/>
    <property type="match status" value="1"/>
</dbReference>
<keyword evidence="4 7" id="KW-1133">Transmembrane helix</keyword>
<dbReference type="Gene3D" id="1.10.3730.20">
    <property type="match status" value="1"/>
</dbReference>
<gene>
    <name evidence="9" type="ORF">BJ984_000181</name>
</gene>
<evidence type="ECO:0000256" key="3">
    <source>
        <dbReference type="ARBA" id="ARBA00022692"/>
    </source>
</evidence>
<feature type="transmembrane region" description="Helical" evidence="7">
    <location>
        <begin position="163"/>
        <end position="185"/>
    </location>
</feature>
<feature type="transmembrane region" description="Helical" evidence="7">
    <location>
        <begin position="197"/>
        <end position="216"/>
    </location>
</feature>
<feature type="region of interest" description="Disordered" evidence="6">
    <location>
        <begin position="314"/>
        <end position="334"/>
    </location>
</feature>
<feature type="domain" description="EamA" evidence="8">
    <location>
        <begin position="166"/>
        <end position="298"/>
    </location>
</feature>
<keyword evidence="5 7" id="KW-0472">Membrane</keyword>
<feature type="transmembrane region" description="Helical" evidence="7">
    <location>
        <begin position="259"/>
        <end position="278"/>
    </location>
</feature>
<protein>
    <submittedName>
        <fullName evidence="9">Putative blue pigment (Indigoidine) exporter</fullName>
    </submittedName>
</protein>
<proteinExistence type="inferred from homology"/>
<keyword evidence="3 7" id="KW-0812">Transmembrane</keyword>
<comment type="similarity">
    <text evidence="2">Belongs to the EamA transporter family.</text>
</comment>
<dbReference type="EMBL" id="JACCBM010000001">
    <property type="protein sequence ID" value="NYD69023.1"/>
    <property type="molecule type" value="Genomic_DNA"/>
</dbReference>
<feature type="transmembrane region" description="Helical" evidence="7">
    <location>
        <begin position="284"/>
        <end position="304"/>
    </location>
</feature>
<comment type="caution">
    <text evidence="9">The sequence shown here is derived from an EMBL/GenBank/DDBJ whole genome shotgun (WGS) entry which is preliminary data.</text>
</comment>
<dbReference type="RefSeq" id="WP_179546431.1">
    <property type="nucleotide sequence ID" value="NZ_BSEW01000001.1"/>
</dbReference>
<feature type="transmembrane region" description="Helical" evidence="7">
    <location>
        <begin position="65"/>
        <end position="84"/>
    </location>
</feature>
<evidence type="ECO:0000256" key="7">
    <source>
        <dbReference type="SAM" id="Phobius"/>
    </source>
</evidence>
<evidence type="ECO:0000313" key="9">
    <source>
        <dbReference type="EMBL" id="NYD69023.1"/>
    </source>
</evidence>
<dbReference type="Pfam" id="PF00892">
    <property type="entry name" value="EamA"/>
    <property type="match status" value="2"/>
</dbReference>
<feature type="transmembrane region" description="Helical" evidence="7">
    <location>
        <begin position="35"/>
        <end position="53"/>
    </location>
</feature>
<comment type="subcellular location">
    <subcellularLocation>
        <location evidence="1">Membrane</location>
        <topology evidence="1">Multi-pass membrane protein</topology>
    </subcellularLocation>
</comment>
<organism evidence="9 10">
    <name type="scientific">Herbiconiux flava</name>
    <dbReference type="NCBI Taxonomy" id="881268"/>
    <lineage>
        <taxon>Bacteria</taxon>
        <taxon>Bacillati</taxon>
        <taxon>Actinomycetota</taxon>
        <taxon>Actinomycetes</taxon>
        <taxon>Micrococcales</taxon>
        <taxon>Microbacteriaceae</taxon>
        <taxon>Herbiconiux</taxon>
    </lineage>
</organism>
<keyword evidence="10" id="KW-1185">Reference proteome</keyword>
<dbReference type="SUPFAM" id="SSF103481">
    <property type="entry name" value="Multidrug resistance efflux transporter EmrE"/>
    <property type="match status" value="2"/>
</dbReference>
<dbReference type="InterPro" id="IPR000620">
    <property type="entry name" value="EamA_dom"/>
</dbReference>
<dbReference type="InterPro" id="IPR037185">
    <property type="entry name" value="EmrE-like"/>
</dbReference>
<evidence type="ECO:0000256" key="2">
    <source>
        <dbReference type="ARBA" id="ARBA00007362"/>
    </source>
</evidence>
<accession>A0A852SIK4</accession>
<feature type="transmembrane region" description="Helical" evidence="7">
    <location>
        <begin position="118"/>
        <end position="143"/>
    </location>
</feature>
<evidence type="ECO:0000313" key="10">
    <source>
        <dbReference type="Proteomes" id="UP000549913"/>
    </source>
</evidence>
<dbReference type="Proteomes" id="UP000549913">
    <property type="component" value="Unassembled WGS sequence"/>
</dbReference>
<reference evidence="9 10" key="1">
    <citation type="submission" date="2020-07" db="EMBL/GenBank/DDBJ databases">
        <title>Sequencing the genomes of 1000 actinobacteria strains.</title>
        <authorList>
            <person name="Klenk H.-P."/>
        </authorList>
    </citation>
    <scope>NUCLEOTIDE SEQUENCE [LARGE SCALE GENOMIC DNA]</scope>
    <source>
        <strain evidence="9 10">DSM 26474</strain>
    </source>
</reference>
<feature type="domain" description="EamA" evidence="8">
    <location>
        <begin position="6"/>
        <end position="134"/>
    </location>
</feature>
<evidence type="ECO:0000259" key="8">
    <source>
        <dbReference type="Pfam" id="PF00892"/>
    </source>
</evidence>
<feature type="transmembrane region" description="Helical" evidence="7">
    <location>
        <begin position="90"/>
        <end position="111"/>
    </location>
</feature>
<evidence type="ECO:0000256" key="4">
    <source>
        <dbReference type="ARBA" id="ARBA00022989"/>
    </source>
</evidence>
<feature type="transmembrane region" description="Helical" evidence="7">
    <location>
        <begin position="228"/>
        <end position="247"/>
    </location>
</feature>
<evidence type="ECO:0000256" key="1">
    <source>
        <dbReference type="ARBA" id="ARBA00004141"/>
    </source>
</evidence>
<evidence type="ECO:0000256" key="5">
    <source>
        <dbReference type="ARBA" id="ARBA00023136"/>
    </source>
</evidence>
<dbReference type="GO" id="GO:0016020">
    <property type="term" value="C:membrane"/>
    <property type="evidence" value="ECO:0007669"/>
    <property type="project" value="UniProtKB-SubCell"/>
</dbReference>
<evidence type="ECO:0000256" key="6">
    <source>
        <dbReference type="SAM" id="MobiDB-lite"/>
    </source>
</evidence>
<dbReference type="AlphaFoldDB" id="A0A852SIK4"/>
<sequence length="334" mass="33655">MEAKWRWMLLTAVAPVAWGSNYFVTRWFLPDDAPLWGAVLRALPAGLLLLAVMRERPRGDWWWKSAVLGILNVGAFFVLIYAASQLLPTSTASTLMATSAAVLMLVAWPLLGERPRAAGVVGALVGISGVVLMLAATSTGVVADGPGAIGAGSGGGGSGGGGRLGLGVAASLGAMAMSSVGFVLTKKWGGGIRVLSLTSWQLVAGGLAVLPVALLLEGAPPPLDGPALAGFGYVSLVATALAFAAWFTGLRHLPAGSVGLIGLLNPVTGVLLGTLLAGEPFGPAQAVGTVLVLGGVLIGQHPLLHRGARVKGMRRDVPSGGAGDTASDRVASPN</sequence>
<name>A0A852SIK4_9MICO</name>
<dbReference type="InterPro" id="IPR050638">
    <property type="entry name" value="AA-Vitamin_Transporters"/>
</dbReference>
<dbReference type="PANTHER" id="PTHR32322">
    <property type="entry name" value="INNER MEMBRANE TRANSPORTER"/>
    <property type="match status" value="1"/>
</dbReference>